<dbReference type="AlphaFoldDB" id="A0A7K1V1P6"/>
<evidence type="ECO:0000313" key="1">
    <source>
        <dbReference type="EMBL" id="MVU80359.1"/>
    </source>
</evidence>
<accession>A0A7K1V1P6</accession>
<name>A0A7K1V1P6_9NOCA</name>
<sequence length="295" mass="32640">MLEVWGRGVAIRYGNGRLVTQPLRADDEVALDVPVSELHRIRVATTDDDRIAVLLYFRSPEFPMNGVPTQRHPVPIFLEPELRPQATELVRAVEGELLEARRLHPRRPDLTPPPLLPSPHGPMRQDVTAAARRMRFIGHTTHLITALQTLAGPDEFVLELAQATHSGTPGLIAITTQRFLFVGADAVHELPIAAIDRAEVTPPPAPRAVATLRLRAYPTTLEFVDWVAEDFARLAQAVQLACDVAHVDGSILPARPSSADLFAEWQLLVERRRLGMVEDEAFQRQAFGIMGSLPS</sequence>
<gene>
    <name evidence="1" type="ORF">GPX89_24305</name>
</gene>
<keyword evidence="2" id="KW-1185">Reference proteome</keyword>
<proteinExistence type="predicted"/>
<dbReference type="RefSeq" id="WP_157390017.1">
    <property type="nucleotide sequence ID" value="NZ_WRPP01000005.1"/>
</dbReference>
<protein>
    <submittedName>
        <fullName evidence="1">Uncharacterized protein</fullName>
    </submittedName>
</protein>
<evidence type="ECO:0000313" key="2">
    <source>
        <dbReference type="Proteomes" id="UP000466794"/>
    </source>
</evidence>
<organism evidence="1 2">
    <name type="scientific">Nocardia terrae</name>
    <dbReference type="NCBI Taxonomy" id="2675851"/>
    <lineage>
        <taxon>Bacteria</taxon>
        <taxon>Bacillati</taxon>
        <taxon>Actinomycetota</taxon>
        <taxon>Actinomycetes</taxon>
        <taxon>Mycobacteriales</taxon>
        <taxon>Nocardiaceae</taxon>
        <taxon>Nocardia</taxon>
    </lineage>
</organism>
<reference evidence="1 2" key="1">
    <citation type="submission" date="2019-12" db="EMBL/GenBank/DDBJ databases">
        <title>Nocardia sp. nov. ET3-3 isolated from soil.</title>
        <authorList>
            <person name="Kanchanasin P."/>
            <person name="Tanasupawat S."/>
            <person name="Yuki M."/>
            <person name="Kudo T."/>
        </authorList>
    </citation>
    <scope>NUCLEOTIDE SEQUENCE [LARGE SCALE GENOMIC DNA]</scope>
    <source>
        <strain evidence="1 2">ET3-3</strain>
    </source>
</reference>
<dbReference type="EMBL" id="WRPP01000005">
    <property type="protein sequence ID" value="MVU80359.1"/>
    <property type="molecule type" value="Genomic_DNA"/>
</dbReference>
<comment type="caution">
    <text evidence="1">The sequence shown here is derived from an EMBL/GenBank/DDBJ whole genome shotgun (WGS) entry which is preliminary data.</text>
</comment>
<dbReference type="Proteomes" id="UP000466794">
    <property type="component" value="Unassembled WGS sequence"/>
</dbReference>